<evidence type="ECO:0000256" key="10">
    <source>
        <dbReference type="ARBA" id="ARBA00023204"/>
    </source>
</evidence>
<evidence type="ECO:0000256" key="6">
    <source>
        <dbReference type="ARBA" id="ARBA00022763"/>
    </source>
</evidence>
<dbReference type="GO" id="GO:0005634">
    <property type="term" value="C:nucleus"/>
    <property type="evidence" value="ECO:0007669"/>
    <property type="project" value="UniProtKB-SubCell"/>
</dbReference>
<keyword evidence="6" id="KW-0227">DNA damage</keyword>
<dbReference type="GO" id="GO:0035861">
    <property type="term" value="C:site of double-strand break"/>
    <property type="evidence" value="ECO:0007669"/>
    <property type="project" value="TreeGrafter"/>
</dbReference>
<dbReference type="InterPro" id="IPR036277">
    <property type="entry name" value="SMC_hinge_sf"/>
</dbReference>
<feature type="coiled-coil region" evidence="12">
    <location>
        <begin position="339"/>
        <end position="379"/>
    </location>
</feature>
<keyword evidence="5" id="KW-0547">Nucleotide-binding</keyword>
<comment type="subcellular location">
    <subcellularLocation>
        <location evidence="2">Chromosome</location>
    </subcellularLocation>
    <subcellularLocation>
        <location evidence="1">Nucleus</location>
    </subcellularLocation>
</comment>
<dbReference type="OrthoDB" id="10072614at2759"/>
<feature type="coiled-coil region" evidence="12">
    <location>
        <begin position="195"/>
        <end position="303"/>
    </location>
</feature>
<dbReference type="EMBL" id="PJQM01002804">
    <property type="protein sequence ID" value="RCH92677.1"/>
    <property type="molecule type" value="Genomic_DNA"/>
</dbReference>
<sequence length="1027" mass="119426">MTHDKGSNGTLNQPIDFNNMSINEAGTIARVEVVNFMCHKYLKIDFGPKINFVIGHNGSGKSAILTAITLALGANASSTNRGKNLSAFIKEGASMANITIILTNRGESAYKPDVYPDLIIIERRISKDGPSPYKIKNSSNHIVSQKKEELVAILDHMNLLINNPLTVLTQDMARKFLSDSTPEDKYKLFMHGTQLTNLKNDFESVRESLETAKAILDRKKEILPVLQAKANEAQKRYKEVEASKEIENDIDVLNNELVWSQIIQKEKEAEKLKREANVAHHTLEQIKEAYEAQKEKVNVCQANIVQVTEEWEQFKNQPDPDAEERNELTIQKTDKLLKIKELKADLTEINHAIKTTKAAKQKHQELMQAETEKLEASSQLKRNEILQEINRCKQLIEHKAGKAKQFSIEFEGLEEERKQAKETYQQMQHQLAEINQFKQRVESDIRKLEDQRGDELKAYGRRMPEVLQAIRSETRWEKRRPVGPLGVHLSLQQPQYAEVIEAVLNKSLNAFVVESFRDKNLLFRILCRFEMRQIPIIVSDYDLFDYTEGEPDPQYMTVLRAIKFEDEWVKRQLINANKIEKILLMEDRQKADQVMYQKPKNIDLCFTSNCYRVGGKSGMRTESIDKYRGPPRFRKDLDHLIKKRRGELAKKIEEYERLELESRELKTRLMDLEKRSKECKRSEYALDREIKNLERVVAEKEEAMREDDPVDLNMYQEDIRLCDTKIRSLVQQFQDIKNQQNALTKEVQEVIIRLKTLENNYLRREEQSNEFRVKLNKLGDIKSQVQGDLEQLGNKLQTTKLRYEGRRSAYAECDQLVNEWIQQAQEEYPDRVHTDRSPHEVEKEIRRLEGIAKNMEKERGISLDQLTRETEEAMTQWNEADAVIKGMEKLSRSLSKMLAERMSKWESFRSYISLSAKHYFSYYLHMRGDEGTLRFNHQTKRLDIRVSTGDQYSKGSRQKDSRSLSGGEKSFSQISLLLSLWQSISSPIICLDEFDVFMDAVNRKQTMSMIMNAASDNSSQYILITPQ</sequence>
<keyword evidence="4" id="KW-0158">Chromosome</keyword>
<feature type="non-terminal residue" evidence="14">
    <location>
        <position position="1027"/>
    </location>
</feature>
<evidence type="ECO:0000256" key="12">
    <source>
        <dbReference type="SAM" id="Coils"/>
    </source>
</evidence>
<keyword evidence="15" id="KW-1185">Reference proteome</keyword>
<evidence type="ECO:0000313" key="14">
    <source>
        <dbReference type="EMBL" id="RCH92677.1"/>
    </source>
</evidence>
<evidence type="ECO:0000256" key="4">
    <source>
        <dbReference type="ARBA" id="ARBA00022454"/>
    </source>
</evidence>
<evidence type="ECO:0000256" key="2">
    <source>
        <dbReference type="ARBA" id="ARBA00004286"/>
    </source>
</evidence>
<organism evidence="14 15">
    <name type="scientific">Rhizopus stolonifer</name>
    <name type="common">Rhizopus nigricans</name>
    <dbReference type="NCBI Taxonomy" id="4846"/>
    <lineage>
        <taxon>Eukaryota</taxon>
        <taxon>Fungi</taxon>
        <taxon>Fungi incertae sedis</taxon>
        <taxon>Mucoromycota</taxon>
        <taxon>Mucoromycotina</taxon>
        <taxon>Mucoromycetes</taxon>
        <taxon>Mucorales</taxon>
        <taxon>Mucorineae</taxon>
        <taxon>Rhizopodaceae</taxon>
        <taxon>Rhizopus</taxon>
    </lineage>
</organism>
<name>A0A367JRV6_RHIST</name>
<dbReference type="GO" id="GO:0051276">
    <property type="term" value="P:chromosome organization"/>
    <property type="evidence" value="ECO:0007669"/>
    <property type="project" value="InterPro"/>
</dbReference>
<dbReference type="STRING" id="4846.A0A367JRV6"/>
<evidence type="ECO:0000256" key="7">
    <source>
        <dbReference type="ARBA" id="ARBA00022840"/>
    </source>
</evidence>
<evidence type="ECO:0000313" key="15">
    <source>
        <dbReference type="Proteomes" id="UP000253551"/>
    </source>
</evidence>
<feature type="domain" description="RecF/RecN/SMC N-terminal" evidence="13">
    <location>
        <begin position="28"/>
        <end position="1025"/>
    </location>
</feature>
<dbReference type="GO" id="GO:0000724">
    <property type="term" value="P:double-strand break repair via homologous recombination"/>
    <property type="evidence" value="ECO:0007669"/>
    <property type="project" value="TreeGrafter"/>
</dbReference>
<evidence type="ECO:0000256" key="9">
    <source>
        <dbReference type="ARBA" id="ARBA00023172"/>
    </source>
</evidence>
<keyword evidence="11" id="KW-0539">Nucleus</keyword>
<dbReference type="GO" id="GO:0030915">
    <property type="term" value="C:Smc5-Smc6 complex"/>
    <property type="evidence" value="ECO:0007669"/>
    <property type="project" value="TreeGrafter"/>
</dbReference>
<evidence type="ECO:0000259" key="13">
    <source>
        <dbReference type="Pfam" id="PF02463"/>
    </source>
</evidence>
<comment type="similarity">
    <text evidence="3">Belongs to the SMC family. SMC6 subfamily.</text>
</comment>
<evidence type="ECO:0000256" key="3">
    <source>
        <dbReference type="ARBA" id="ARBA00006793"/>
    </source>
</evidence>
<protein>
    <submittedName>
        <fullName evidence="14">Structural maintenance of chromosomes protein 6</fullName>
    </submittedName>
</protein>
<feature type="coiled-coil region" evidence="12">
    <location>
        <begin position="641"/>
        <end position="767"/>
    </location>
</feature>
<keyword evidence="10" id="KW-0234">DNA repair</keyword>
<dbReference type="Gene3D" id="3.40.50.300">
    <property type="entry name" value="P-loop containing nucleotide triphosphate hydrolases"/>
    <property type="match status" value="2"/>
</dbReference>
<keyword evidence="8 12" id="KW-0175">Coiled coil</keyword>
<dbReference type="GO" id="GO:0005524">
    <property type="term" value="F:ATP binding"/>
    <property type="evidence" value="ECO:0007669"/>
    <property type="project" value="UniProtKB-KW"/>
</dbReference>
<proteinExistence type="inferred from homology"/>
<keyword evidence="7" id="KW-0067">ATP-binding</keyword>
<dbReference type="InterPro" id="IPR003395">
    <property type="entry name" value="RecF/RecN/SMC_N"/>
</dbReference>
<keyword evidence="9" id="KW-0233">DNA recombination</keyword>
<evidence type="ECO:0000256" key="11">
    <source>
        <dbReference type="ARBA" id="ARBA00023242"/>
    </source>
</evidence>
<dbReference type="GO" id="GO:0003684">
    <property type="term" value="F:damaged DNA binding"/>
    <property type="evidence" value="ECO:0007669"/>
    <property type="project" value="TreeGrafter"/>
</dbReference>
<comment type="caution">
    <text evidence="14">The sequence shown here is derived from an EMBL/GenBank/DDBJ whole genome shotgun (WGS) entry which is preliminary data.</text>
</comment>
<dbReference type="GO" id="GO:0003697">
    <property type="term" value="F:single-stranded DNA binding"/>
    <property type="evidence" value="ECO:0007669"/>
    <property type="project" value="TreeGrafter"/>
</dbReference>
<dbReference type="AlphaFoldDB" id="A0A367JRV6"/>
<dbReference type="Proteomes" id="UP000253551">
    <property type="component" value="Unassembled WGS sequence"/>
</dbReference>
<evidence type="ECO:0000256" key="5">
    <source>
        <dbReference type="ARBA" id="ARBA00022741"/>
    </source>
</evidence>
<dbReference type="PANTHER" id="PTHR19306:SF6">
    <property type="entry name" value="STRUCTURAL MAINTENANCE OF CHROMOSOMES PROTEIN 6"/>
    <property type="match status" value="1"/>
</dbReference>
<dbReference type="PANTHER" id="PTHR19306">
    <property type="entry name" value="STRUCTURAL MAINTENANCE OF CHROMOSOMES 5,6 SMC5, SMC6"/>
    <property type="match status" value="1"/>
</dbReference>
<accession>A0A367JRV6</accession>
<dbReference type="Pfam" id="PF02463">
    <property type="entry name" value="SMC_N"/>
    <property type="match status" value="1"/>
</dbReference>
<reference evidence="14 15" key="1">
    <citation type="journal article" date="2018" name="G3 (Bethesda)">
        <title>Phylogenetic and Phylogenomic Definition of Rhizopus Species.</title>
        <authorList>
            <person name="Gryganskyi A.P."/>
            <person name="Golan J."/>
            <person name="Dolatabadi S."/>
            <person name="Mondo S."/>
            <person name="Robb S."/>
            <person name="Idnurm A."/>
            <person name="Muszewska A."/>
            <person name="Steczkiewicz K."/>
            <person name="Masonjones S."/>
            <person name="Liao H.L."/>
            <person name="Gajdeczka M.T."/>
            <person name="Anike F."/>
            <person name="Vuek A."/>
            <person name="Anishchenko I.M."/>
            <person name="Voigt K."/>
            <person name="de Hoog G.S."/>
            <person name="Smith M.E."/>
            <person name="Heitman J."/>
            <person name="Vilgalys R."/>
            <person name="Stajich J.E."/>
        </authorList>
    </citation>
    <scope>NUCLEOTIDE SEQUENCE [LARGE SCALE GENOMIC DNA]</scope>
    <source>
        <strain evidence="14 15">LSU 92-RS-03</strain>
    </source>
</reference>
<evidence type="ECO:0000256" key="1">
    <source>
        <dbReference type="ARBA" id="ARBA00004123"/>
    </source>
</evidence>
<dbReference type="InterPro" id="IPR027417">
    <property type="entry name" value="P-loop_NTPase"/>
</dbReference>
<gene>
    <name evidence="14" type="primary">SMC6_1</name>
    <name evidence="14" type="ORF">CU098_005373</name>
</gene>
<dbReference type="SUPFAM" id="SSF75553">
    <property type="entry name" value="Smc hinge domain"/>
    <property type="match status" value="1"/>
</dbReference>
<evidence type="ECO:0000256" key="8">
    <source>
        <dbReference type="ARBA" id="ARBA00023054"/>
    </source>
</evidence>
<feature type="coiled-coil region" evidence="12">
    <location>
        <begin position="403"/>
        <end position="451"/>
    </location>
</feature>
<dbReference type="SUPFAM" id="SSF52540">
    <property type="entry name" value="P-loop containing nucleoside triphosphate hydrolases"/>
    <property type="match status" value="1"/>
</dbReference>